<accession>A0ABN3BC88</accession>
<evidence type="ECO:0000313" key="2">
    <source>
        <dbReference type="Proteomes" id="UP001501391"/>
    </source>
</evidence>
<dbReference type="InterPro" id="IPR046200">
    <property type="entry name" value="DUF6233"/>
</dbReference>
<proteinExistence type="predicted"/>
<gene>
    <name evidence="1" type="ORF">GCM10009787_11220</name>
</gene>
<comment type="caution">
    <text evidence="1">The sequence shown here is derived from an EMBL/GenBank/DDBJ whole genome shotgun (WGS) entry which is preliminary data.</text>
</comment>
<name>A0ABN3BC88_9ACTN</name>
<dbReference type="EMBL" id="BAAAOQ010000003">
    <property type="protein sequence ID" value="GAA2192672.1"/>
    <property type="molecule type" value="Genomic_DNA"/>
</dbReference>
<sequence>MVAAGVPVAGHSNPSIIEHVNDLPPDLPRLRTLETWLTYTLDRVRREIAAAERQEQEQRRGEEARPPAPDWVLELGIGRDSVPVYVHEGGCWNTGKRSRGVPREVALRALAEGVPACPQCRPDSALGYLD</sequence>
<organism evidence="1 2">
    <name type="scientific">Streptomyces bangladeshensis</name>
    <dbReference type="NCBI Taxonomy" id="295352"/>
    <lineage>
        <taxon>Bacteria</taxon>
        <taxon>Bacillati</taxon>
        <taxon>Actinomycetota</taxon>
        <taxon>Actinomycetes</taxon>
        <taxon>Kitasatosporales</taxon>
        <taxon>Streptomycetaceae</taxon>
        <taxon>Streptomyces</taxon>
    </lineage>
</organism>
<evidence type="ECO:0000313" key="1">
    <source>
        <dbReference type="EMBL" id="GAA2192672.1"/>
    </source>
</evidence>
<dbReference type="Proteomes" id="UP001501391">
    <property type="component" value="Unassembled WGS sequence"/>
</dbReference>
<reference evidence="1 2" key="1">
    <citation type="journal article" date="2019" name="Int. J. Syst. Evol. Microbiol.">
        <title>The Global Catalogue of Microorganisms (GCM) 10K type strain sequencing project: providing services to taxonomists for standard genome sequencing and annotation.</title>
        <authorList>
            <consortium name="The Broad Institute Genomics Platform"/>
            <consortium name="The Broad Institute Genome Sequencing Center for Infectious Disease"/>
            <person name="Wu L."/>
            <person name="Ma J."/>
        </authorList>
    </citation>
    <scope>NUCLEOTIDE SEQUENCE [LARGE SCALE GENOMIC DNA]</scope>
    <source>
        <strain evidence="1 2">JCM 14924</strain>
    </source>
</reference>
<dbReference type="Pfam" id="PF19746">
    <property type="entry name" value="DUF6233"/>
    <property type="match status" value="1"/>
</dbReference>
<protein>
    <submittedName>
        <fullName evidence="1">Uncharacterized protein</fullName>
    </submittedName>
</protein>
<keyword evidence="2" id="KW-1185">Reference proteome</keyword>